<dbReference type="OrthoDB" id="5241829at2"/>
<proteinExistence type="predicted"/>
<dbReference type="RefSeq" id="WP_034712962.1">
    <property type="nucleotide sequence ID" value="NZ_AWQS01000009.1"/>
</dbReference>
<dbReference type="Pfam" id="PF06662">
    <property type="entry name" value="C5-epim_C"/>
    <property type="match status" value="1"/>
</dbReference>
<dbReference type="SUPFAM" id="SSF48208">
    <property type="entry name" value="Six-hairpin glycosidases"/>
    <property type="match status" value="1"/>
</dbReference>
<reference evidence="5" key="1">
    <citation type="submission" date="2013-08" db="EMBL/GenBank/DDBJ databases">
        <title>Intrasporangium oryzae NRRL B-24470.</title>
        <authorList>
            <person name="Liu H."/>
            <person name="Wang G."/>
        </authorList>
    </citation>
    <scope>NUCLEOTIDE SEQUENCE [LARGE SCALE GENOMIC DNA]</scope>
    <source>
        <strain evidence="5">Q5-1</strain>
    </source>
</reference>
<accession>W9GN84</accession>
<dbReference type="InterPro" id="IPR039721">
    <property type="entry name" value="C5-epimerase"/>
</dbReference>
<name>W9GN84_9MICO</name>
<dbReference type="InterPro" id="IPR010598">
    <property type="entry name" value="C5-epim_C"/>
</dbReference>
<evidence type="ECO:0000313" key="4">
    <source>
        <dbReference type="EMBL" id="EWT07565.1"/>
    </source>
</evidence>
<evidence type="ECO:0000313" key="5">
    <source>
        <dbReference type="Proteomes" id="UP000019494"/>
    </source>
</evidence>
<organism evidence="4 5">
    <name type="scientific">Intrasporangium chromatireducens Q5-1</name>
    <dbReference type="NCBI Taxonomy" id="584657"/>
    <lineage>
        <taxon>Bacteria</taxon>
        <taxon>Bacillati</taxon>
        <taxon>Actinomycetota</taxon>
        <taxon>Actinomycetes</taxon>
        <taxon>Micrococcales</taxon>
        <taxon>Intrasporangiaceae</taxon>
        <taxon>Intrasporangium</taxon>
    </lineage>
</organism>
<evidence type="ECO:0000259" key="3">
    <source>
        <dbReference type="Pfam" id="PF06662"/>
    </source>
</evidence>
<dbReference type="GO" id="GO:0015012">
    <property type="term" value="P:heparan sulfate proteoglycan biosynthetic process"/>
    <property type="evidence" value="ECO:0007669"/>
    <property type="project" value="InterPro"/>
</dbReference>
<feature type="signal peptide" evidence="2">
    <location>
        <begin position="1"/>
        <end position="29"/>
    </location>
</feature>
<dbReference type="InterPro" id="IPR008928">
    <property type="entry name" value="6-hairpin_glycosidase_sf"/>
</dbReference>
<dbReference type="GO" id="GO:0005975">
    <property type="term" value="P:carbohydrate metabolic process"/>
    <property type="evidence" value="ECO:0007669"/>
    <property type="project" value="InterPro"/>
</dbReference>
<dbReference type="Gene3D" id="1.50.10.10">
    <property type="match status" value="1"/>
</dbReference>
<dbReference type="InterPro" id="IPR012341">
    <property type="entry name" value="6hp_glycosidase-like_sf"/>
</dbReference>
<sequence length="573" mass="63277">MRRSASATLLVLSLSFAWPGIVVAPSASAAVATVASTGSGSSTGFEPGDGTSLDTDAGLSSAPSAARLDRIREESKASQQQRPRSRALTAPQAPTAGTYELGPDEPQRVPRSQMPYTRNHPVALDGNQPRDATGVAVYLVEGREFQHPVRQALDGIDMLESYKLTGNATYLARSQADAKRLIETRRVSREAWFFPYEFDFALHGDPNDVIAAPWYSAMAQGTALSLFTQLYEQTRDPGYEEAARRTMASLLLGPSGDLPFVTWVDSSKHLFLEEYAQQPLDRSDRTLNGHVFAVYGLYEYYLMTEDPAAKEVFSGALKLVRDYYANYRNVGWISSYCLTHPEVHSGKYHAIHVQQLRVLQGLTGRTEWSDWSDELFADYPDPEVRTTLQLAAGRQVGYKFDARGAIIATRVEPYSRVTAVAIDRRERIKGRGVFYRVTSGPWAGWFLPEQSGRSYARAMLRVRQHPLARSAELPAREILVRQFDNAGNTTSLRRISLSAPTAVRYRYVTVINGETWIRPVDGPAPDYWVRAADVGVGVSPYTAPVVRSVAASPAQLTRASIQESLPFVAGRAG</sequence>
<gene>
    <name evidence="4" type="ORF">N864_06370</name>
</gene>
<protein>
    <recommendedName>
        <fullName evidence="3">D-glucuronyl C5-epimerase C-terminal domain-containing protein</fullName>
    </recommendedName>
</protein>
<feature type="domain" description="D-glucuronyl C5-epimerase C-terminal" evidence="3">
    <location>
        <begin position="194"/>
        <end position="370"/>
    </location>
</feature>
<dbReference type="Proteomes" id="UP000019494">
    <property type="component" value="Unassembled WGS sequence"/>
</dbReference>
<dbReference type="AlphaFoldDB" id="W9GN84"/>
<evidence type="ECO:0000256" key="2">
    <source>
        <dbReference type="SAM" id="SignalP"/>
    </source>
</evidence>
<dbReference type="PANTHER" id="PTHR13174">
    <property type="entry name" value="D-GLUCURONYL C5-EPIMERASE"/>
    <property type="match status" value="1"/>
</dbReference>
<feature type="chain" id="PRO_5004920447" description="D-glucuronyl C5-epimerase C-terminal domain-containing protein" evidence="2">
    <location>
        <begin position="30"/>
        <end position="573"/>
    </location>
</feature>
<comment type="caution">
    <text evidence="4">The sequence shown here is derived from an EMBL/GenBank/DDBJ whole genome shotgun (WGS) entry which is preliminary data.</text>
</comment>
<keyword evidence="5" id="KW-1185">Reference proteome</keyword>
<feature type="compositionally biased region" description="Basic and acidic residues" evidence="1">
    <location>
        <begin position="67"/>
        <end position="76"/>
    </location>
</feature>
<evidence type="ECO:0000256" key="1">
    <source>
        <dbReference type="SAM" id="MobiDB-lite"/>
    </source>
</evidence>
<dbReference type="EMBL" id="AWQS01000009">
    <property type="protein sequence ID" value="EWT07565.1"/>
    <property type="molecule type" value="Genomic_DNA"/>
</dbReference>
<dbReference type="PANTHER" id="PTHR13174:SF3">
    <property type="entry name" value="D-GLUCURONYL C5-EPIMERASE"/>
    <property type="match status" value="1"/>
</dbReference>
<dbReference type="GO" id="GO:0047464">
    <property type="term" value="F:heparosan-N-sulfate-glucuronate 5-epimerase activity"/>
    <property type="evidence" value="ECO:0007669"/>
    <property type="project" value="InterPro"/>
</dbReference>
<keyword evidence="2" id="KW-0732">Signal</keyword>
<feature type="region of interest" description="Disordered" evidence="1">
    <location>
        <begin position="36"/>
        <end position="128"/>
    </location>
</feature>